<comment type="caution">
    <text evidence="1">The sequence shown here is derived from an EMBL/GenBank/DDBJ whole genome shotgun (WGS) entry which is preliminary data.</text>
</comment>
<reference evidence="1 2" key="1">
    <citation type="journal article" date="2020" name="ISME J.">
        <title>Comparative genomics reveals insights into cyanobacterial evolution and habitat adaptation.</title>
        <authorList>
            <person name="Chen M.Y."/>
            <person name="Teng W.K."/>
            <person name="Zhao L."/>
            <person name="Hu C.X."/>
            <person name="Zhou Y.K."/>
            <person name="Han B.P."/>
            <person name="Song L.R."/>
            <person name="Shu W.S."/>
        </authorList>
    </citation>
    <scope>NUCLEOTIDE SEQUENCE [LARGE SCALE GENOMIC DNA]</scope>
    <source>
        <strain evidence="1 2">FACHB-119</strain>
    </source>
</reference>
<gene>
    <name evidence="1" type="ORF">H6G83_33520</name>
</gene>
<evidence type="ECO:0000313" key="2">
    <source>
        <dbReference type="Proteomes" id="UP000661112"/>
    </source>
</evidence>
<proteinExistence type="predicted"/>
<dbReference type="Proteomes" id="UP000661112">
    <property type="component" value="Unassembled WGS sequence"/>
</dbReference>
<dbReference type="EMBL" id="JACJSG010000088">
    <property type="protein sequence ID" value="MBD2505460.1"/>
    <property type="molecule type" value="Genomic_DNA"/>
</dbReference>
<evidence type="ECO:0000313" key="1">
    <source>
        <dbReference type="EMBL" id="MBD2505460.1"/>
    </source>
</evidence>
<keyword evidence="2" id="KW-1185">Reference proteome</keyword>
<dbReference type="RefSeq" id="WP_190480284.1">
    <property type="nucleotide sequence ID" value="NZ_JACJSG010000088.1"/>
</dbReference>
<sequence>MAVATKNEAVEQWLSQTVGLKLVQATNAEGKIVSPEDVLKVAAECEWVEIDDISDTPYAKDGLIFPTTLEIGWGNADDAYTQERSEKAGVYFFNAYYQVSDRNGGSGL</sequence>
<accession>A0ABR8DGC3</accession>
<protein>
    <submittedName>
        <fullName evidence="1">Uncharacterized protein</fullName>
    </submittedName>
</protein>
<name>A0ABR8DGC3_9NOST</name>
<organism evidence="1 2">
    <name type="scientific">Anabaena azotica FACHB-119</name>
    <dbReference type="NCBI Taxonomy" id="947527"/>
    <lineage>
        <taxon>Bacteria</taxon>
        <taxon>Bacillati</taxon>
        <taxon>Cyanobacteriota</taxon>
        <taxon>Cyanophyceae</taxon>
        <taxon>Nostocales</taxon>
        <taxon>Nostocaceae</taxon>
        <taxon>Anabaena</taxon>
        <taxon>Anabaena azotica</taxon>
    </lineage>
</organism>